<name>A0A8S3Z5Q4_9EUPU</name>
<keyword evidence="8" id="KW-1185">Reference proteome</keyword>
<dbReference type="GO" id="GO:0003723">
    <property type="term" value="F:RNA binding"/>
    <property type="evidence" value="ECO:0007669"/>
    <property type="project" value="UniProtKB-UniRule"/>
</dbReference>
<dbReference type="InterPro" id="IPR036390">
    <property type="entry name" value="WH_DNA-bd_sf"/>
</dbReference>
<comment type="subunit">
    <text evidence="5">Component of the eukaryotic translation initiation factor 3 (eIF-3) complex.</text>
</comment>
<dbReference type="Pfam" id="PF10075">
    <property type="entry name" value="CSN8_PSD8_EIF3K"/>
    <property type="match status" value="1"/>
</dbReference>
<dbReference type="PANTHER" id="PTHR13022">
    <property type="entry name" value="EUKARYOTIC TRANSLATION INITIATION FACTOR 3 SUBUNIT 11"/>
    <property type="match status" value="1"/>
</dbReference>
<dbReference type="OrthoDB" id="337745at2759"/>
<evidence type="ECO:0000256" key="4">
    <source>
        <dbReference type="ARBA" id="ARBA00057041"/>
    </source>
</evidence>
<dbReference type="SUPFAM" id="SSF46785">
    <property type="entry name" value="Winged helix' DNA-binding domain"/>
    <property type="match status" value="1"/>
</dbReference>
<sequence>MAEAMRATVASLLKGIDRYNPENLPTLERYVDMQAKDNTYDLEANLAVLKLYQFNPSLYQTGVTAMILLKALTNLPHSDFILCKCLIETHRLTEELVSKVLRLAHFLETANFQQFWVSLMDDPDLLIGIIGFEDSIRKFAGKYFCLYIASTPTSKCSAKDKLRQLLGNISDTQTSQWISKYGWTEQLDGYVFITSQDENIKTKNITEKISFDSVAAIMAAGR</sequence>
<dbReference type="InterPro" id="IPR016020">
    <property type="entry name" value="Transl_init_fac_sub12_N_euk"/>
</dbReference>
<keyword evidence="3 5" id="KW-0648">Protein biosynthesis</keyword>
<evidence type="ECO:0000313" key="8">
    <source>
        <dbReference type="Proteomes" id="UP000678393"/>
    </source>
</evidence>
<feature type="domain" description="PCI" evidence="6">
    <location>
        <begin position="40"/>
        <end position="208"/>
    </location>
</feature>
<comment type="function">
    <text evidence="5">Component of the eukaryotic translation initiation factor 3 (eIF-3) complex, which is involved in protein synthesis of a specialized repertoire of mRNAs and, together with other initiation factors, stimulates binding of mRNA and methionyl-tRNAi to the 40S ribosome. The eIF-3 complex specifically targets and initiates translation of a subset of mRNAs involved in cell proliferation.</text>
</comment>
<evidence type="ECO:0000256" key="2">
    <source>
        <dbReference type="ARBA" id="ARBA00022540"/>
    </source>
</evidence>
<dbReference type="GO" id="GO:0001732">
    <property type="term" value="P:formation of cytoplasmic translation initiation complex"/>
    <property type="evidence" value="ECO:0007669"/>
    <property type="project" value="UniProtKB-UniRule"/>
</dbReference>
<dbReference type="FunFam" id="1.10.10.10:FF:000212">
    <property type="entry name" value="Eukaryotic translation initiation factor 3 subunit K"/>
    <property type="match status" value="1"/>
</dbReference>
<dbReference type="Gene3D" id="1.10.10.10">
    <property type="entry name" value="Winged helix-like DNA-binding domain superfamily/Winged helix DNA-binding domain"/>
    <property type="match status" value="1"/>
</dbReference>
<dbReference type="PANTHER" id="PTHR13022:SF0">
    <property type="entry name" value="EUKARYOTIC TRANSLATION INITIATION FACTOR 3 SUBUNIT K"/>
    <property type="match status" value="1"/>
</dbReference>
<reference evidence="7" key="1">
    <citation type="submission" date="2021-04" db="EMBL/GenBank/DDBJ databases">
        <authorList>
            <consortium name="Molecular Ecology Group"/>
        </authorList>
    </citation>
    <scope>NUCLEOTIDE SEQUENCE</scope>
</reference>
<comment type="subcellular location">
    <subcellularLocation>
        <location evidence="5">Cytoplasm</location>
    </subcellularLocation>
</comment>
<keyword evidence="1 5" id="KW-0963">Cytoplasm</keyword>
<dbReference type="GO" id="GO:0033290">
    <property type="term" value="C:eukaryotic 48S preinitiation complex"/>
    <property type="evidence" value="ECO:0007669"/>
    <property type="project" value="UniProtKB-UniRule"/>
</dbReference>
<keyword evidence="2 5" id="KW-0396">Initiation factor</keyword>
<dbReference type="InterPro" id="IPR016024">
    <property type="entry name" value="ARM-type_fold"/>
</dbReference>
<evidence type="ECO:0000313" key="7">
    <source>
        <dbReference type="EMBL" id="CAG5122910.1"/>
    </source>
</evidence>
<dbReference type="FunFam" id="1.25.40.250:FF:000001">
    <property type="entry name" value="Eukaryotic translation initiation factor 3 subunit K"/>
    <property type="match status" value="1"/>
</dbReference>
<dbReference type="PROSITE" id="PS50250">
    <property type="entry name" value="PCI"/>
    <property type="match status" value="1"/>
</dbReference>
<proteinExistence type="inferred from homology"/>
<dbReference type="AlphaFoldDB" id="A0A8S3Z5Q4"/>
<dbReference type="GO" id="GO:0006446">
    <property type="term" value="P:regulation of translational initiation"/>
    <property type="evidence" value="ECO:0007669"/>
    <property type="project" value="InterPro"/>
</dbReference>
<gene>
    <name evidence="7" type="ORF">CUNI_LOCUS8468</name>
</gene>
<dbReference type="InterPro" id="IPR036388">
    <property type="entry name" value="WH-like_DNA-bd_sf"/>
</dbReference>
<accession>A0A8S3Z5Q4</accession>
<evidence type="ECO:0000256" key="5">
    <source>
        <dbReference type="HAMAP-Rule" id="MF_03010"/>
    </source>
</evidence>
<dbReference type="Gene3D" id="1.25.40.250">
    <property type="entry name" value="ARM repeat, domain 1"/>
    <property type="match status" value="1"/>
</dbReference>
<evidence type="ECO:0000256" key="1">
    <source>
        <dbReference type="ARBA" id="ARBA00022490"/>
    </source>
</evidence>
<comment type="function">
    <text evidence="4">Component of the eukaryotic translation initiation factor 3 (eIF-3) complex, which is required for several steps in the initiation of protein synthesis. The eIF-3 complex associates with the 40S ribosome and facilitates the recruitment of eIF-1, eIF-1A, eIF-2:GTP:methionyl-tRNAi and eIF-5 to form the 43S pre-initiation complex (43S PIC). The eIF-3 complex stimulates mRNA recruitment to the 43S PIC and scanning of the mRNA for AUG recognition. The eIF-3 complex is also required for disassembly and recycling of post-termination ribosomal complexes and subsequently prevents premature joining of the 40S and 60S ribosomal subunits prior to initiation. The eIF-3 complex specifically targets and initiates translation of a subset of mRNAs involved in cell proliferation, including cell cycling, differentiation and apoptosis, and uses different modes of RNA stem-loop binding to exert either translational activation or repression.</text>
</comment>
<dbReference type="EMBL" id="CAJHNH020001392">
    <property type="protein sequence ID" value="CAG5122910.1"/>
    <property type="molecule type" value="Genomic_DNA"/>
</dbReference>
<organism evidence="7 8">
    <name type="scientific">Candidula unifasciata</name>
    <dbReference type="NCBI Taxonomy" id="100452"/>
    <lineage>
        <taxon>Eukaryota</taxon>
        <taxon>Metazoa</taxon>
        <taxon>Spiralia</taxon>
        <taxon>Lophotrochozoa</taxon>
        <taxon>Mollusca</taxon>
        <taxon>Gastropoda</taxon>
        <taxon>Heterobranchia</taxon>
        <taxon>Euthyneura</taxon>
        <taxon>Panpulmonata</taxon>
        <taxon>Eupulmonata</taxon>
        <taxon>Stylommatophora</taxon>
        <taxon>Helicina</taxon>
        <taxon>Helicoidea</taxon>
        <taxon>Geomitridae</taxon>
        <taxon>Candidula</taxon>
    </lineage>
</organism>
<dbReference type="InterPro" id="IPR033464">
    <property type="entry name" value="CSN8_PSD8_EIF3K"/>
</dbReference>
<dbReference type="GO" id="GO:0003743">
    <property type="term" value="F:translation initiation factor activity"/>
    <property type="evidence" value="ECO:0007669"/>
    <property type="project" value="UniProtKB-UniRule"/>
</dbReference>
<dbReference type="HAMAP" id="MF_03010">
    <property type="entry name" value="eIF3k"/>
    <property type="match status" value="1"/>
</dbReference>
<comment type="caution">
    <text evidence="7">The sequence shown here is derived from an EMBL/GenBank/DDBJ whole genome shotgun (WGS) entry which is preliminary data.</text>
</comment>
<dbReference type="Proteomes" id="UP000678393">
    <property type="component" value="Unassembled WGS sequence"/>
</dbReference>
<dbReference type="GO" id="GO:0005852">
    <property type="term" value="C:eukaryotic translation initiation factor 3 complex"/>
    <property type="evidence" value="ECO:0007669"/>
    <property type="project" value="UniProtKB-UniRule"/>
</dbReference>
<dbReference type="InterPro" id="IPR009374">
    <property type="entry name" value="eIF3k"/>
</dbReference>
<dbReference type="GO" id="GO:0016282">
    <property type="term" value="C:eukaryotic 43S preinitiation complex"/>
    <property type="evidence" value="ECO:0007669"/>
    <property type="project" value="UniProtKB-UniRule"/>
</dbReference>
<dbReference type="GO" id="GO:0043022">
    <property type="term" value="F:ribosome binding"/>
    <property type="evidence" value="ECO:0007669"/>
    <property type="project" value="InterPro"/>
</dbReference>
<protein>
    <recommendedName>
        <fullName evidence="5">Eukaryotic translation initiation factor 3 subunit K</fullName>
        <shortName evidence="5">eIF3k</shortName>
    </recommendedName>
    <alternativeName>
        <fullName evidence="5">eIF-3 p25</fullName>
    </alternativeName>
</protein>
<dbReference type="InterPro" id="IPR000717">
    <property type="entry name" value="PCI_dom"/>
</dbReference>
<evidence type="ECO:0000256" key="3">
    <source>
        <dbReference type="ARBA" id="ARBA00022917"/>
    </source>
</evidence>
<comment type="similarity">
    <text evidence="5">Belongs to the eIF-3 subunit K family.</text>
</comment>
<evidence type="ECO:0000259" key="6">
    <source>
        <dbReference type="PROSITE" id="PS50250"/>
    </source>
</evidence>
<dbReference type="SUPFAM" id="SSF48371">
    <property type="entry name" value="ARM repeat"/>
    <property type="match status" value="1"/>
</dbReference>